<name>A0A166IB43_9AGAM</name>
<dbReference type="EMBL" id="KV417562">
    <property type="protein sequence ID" value="KZP19630.1"/>
    <property type="molecule type" value="Genomic_DNA"/>
</dbReference>
<dbReference type="Gene3D" id="3.60.10.10">
    <property type="entry name" value="Endonuclease/exonuclease/phosphatase"/>
    <property type="match status" value="1"/>
</dbReference>
<keyword evidence="2" id="KW-1185">Reference proteome</keyword>
<evidence type="ECO:0000313" key="1">
    <source>
        <dbReference type="EMBL" id="KZP19630.1"/>
    </source>
</evidence>
<dbReference type="InterPro" id="IPR036691">
    <property type="entry name" value="Endo/exonu/phosph_ase_sf"/>
</dbReference>
<evidence type="ECO:0008006" key="3">
    <source>
        <dbReference type="Google" id="ProtNLM"/>
    </source>
</evidence>
<reference evidence="1 2" key="1">
    <citation type="journal article" date="2016" name="Mol. Biol. Evol.">
        <title>Comparative Genomics of Early-Diverging Mushroom-Forming Fungi Provides Insights into the Origins of Lignocellulose Decay Capabilities.</title>
        <authorList>
            <person name="Nagy L.G."/>
            <person name="Riley R."/>
            <person name="Tritt A."/>
            <person name="Adam C."/>
            <person name="Daum C."/>
            <person name="Floudas D."/>
            <person name="Sun H."/>
            <person name="Yadav J.S."/>
            <person name="Pangilinan J."/>
            <person name="Larsson K.H."/>
            <person name="Matsuura K."/>
            <person name="Barry K."/>
            <person name="Labutti K."/>
            <person name="Kuo R."/>
            <person name="Ohm R.A."/>
            <person name="Bhattacharya S.S."/>
            <person name="Shirouzu T."/>
            <person name="Yoshinaga Y."/>
            <person name="Martin F.M."/>
            <person name="Grigoriev I.V."/>
            <person name="Hibbett D.S."/>
        </authorList>
    </citation>
    <scope>NUCLEOTIDE SEQUENCE [LARGE SCALE GENOMIC DNA]</scope>
    <source>
        <strain evidence="1 2">CBS 109695</strain>
    </source>
</reference>
<proteinExistence type="predicted"/>
<dbReference type="OrthoDB" id="2840473at2759"/>
<sequence>MFETPAPSPTPSTLLRIACINVNKSYDSQVDFLQRMDPKKWDILCIQEPGFDFRDTTRSTQKWTVVYPRGHNNKIKRTRAIMMVNRELPTTSWKALPIESVDVAAVQMIGASGAIRIFSVYNSQENDASMN</sequence>
<dbReference type="Proteomes" id="UP000076532">
    <property type="component" value="Unassembled WGS sequence"/>
</dbReference>
<gene>
    <name evidence="1" type="ORF">FIBSPDRAFT_743658</name>
</gene>
<dbReference type="STRING" id="436010.A0A166IB43"/>
<organism evidence="1 2">
    <name type="scientific">Athelia psychrophila</name>
    <dbReference type="NCBI Taxonomy" id="1759441"/>
    <lineage>
        <taxon>Eukaryota</taxon>
        <taxon>Fungi</taxon>
        <taxon>Dikarya</taxon>
        <taxon>Basidiomycota</taxon>
        <taxon>Agaricomycotina</taxon>
        <taxon>Agaricomycetes</taxon>
        <taxon>Agaricomycetidae</taxon>
        <taxon>Atheliales</taxon>
        <taxon>Atheliaceae</taxon>
        <taxon>Athelia</taxon>
    </lineage>
</organism>
<dbReference type="SUPFAM" id="SSF56219">
    <property type="entry name" value="DNase I-like"/>
    <property type="match status" value="1"/>
</dbReference>
<evidence type="ECO:0000313" key="2">
    <source>
        <dbReference type="Proteomes" id="UP000076532"/>
    </source>
</evidence>
<dbReference type="AlphaFoldDB" id="A0A166IB43"/>
<protein>
    <recommendedName>
        <fullName evidence="3">Endonuclease/exonuclease/phosphatase domain-containing protein</fullName>
    </recommendedName>
</protein>
<feature type="non-terminal residue" evidence="1">
    <location>
        <position position="131"/>
    </location>
</feature>
<accession>A0A166IB43</accession>